<evidence type="ECO:0000259" key="11">
    <source>
        <dbReference type="PROSITE" id="PS50109"/>
    </source>
</evidence>
<dbReference type="CDD" id="cd16922">
    <property type="entry name" value="HATPase_EvgS-ArcB-TorS-like"/>
    <property type="match status" value="1"/>
</dbReference>
<evidence type="ECO:0000256" key="9">
    <source>
        <dbReference type="SAM" id="Coils"/>
    </source>
</evidence>
<dbReference type="EC" id="2.7.13.3" evidence="2"/>
<dbReference type="InterPro" id="IPR005467">
    <property type="entry name" value="His_kinase_dom"/>
</dbReference>
<proteinExistence type="predicted"/>
<feature type="transmembrane region" description="Helical" evidence="10">
    <location>
        <begin position="360"/>
        <end position="377"/>
    </location>
</feature>
<feature type="transmembrane region" description="Helical" evidence="10">
    <location>
        <begin position="331"/>
        <end position="348"/>
    </location>
</feature>
<protein>
    <recommendedName>
        <fullName evidence="2">histidine kinase</fullName>
        <ecNumber evidence="2">2.7.13.3</ecNumber>
    </recommendedName>
</protein>
<keyword evidence="6" id="KW-0418">Kinase</keyword>
<sequence>MDNTKNINRRRRKLYAMLLSILIIFVHVFKSSANVSVNRDINGKEEHIPIAKDGVLDLRDWDFKNDGIIKLDGNWEFYENELLSPRSFNERREKKYVKLPGSYGSFGYGTYRLKLLMNEAEDIYSVKVEFLQSAYKLWANDMEISSVGIVGKSKEEMVPQLLPSTGTFYNSSNEVYLTLQASNFYAKHGLTDTIILGKTDQVSKLTTAKLAFDMFLFGGTLIAAIYNLGLFLKRRKEKSTLYFAIVCIIISVRTLFLGQRFFIYMNPAFSYILSGKIMHWTFYLYMPFVVLFIHSFYKGILDNWVLKFSNAAAYVYAILIVIFPWKYYMNIVAVFEFITVLLLIYLIFKLSRIYIRRDRIDYITIIALFSLLVTRINDILYEYSIIITASFASLGVLIFIIANCYLIAERQSMAFSKVEYLVEKALNLTRQVYDVKEEVENLNSKNEEKEKQVKELLEYDKLKTEFFTNISHELRTPLNVISSTIQLLQSIDNKKELGDEKIKYYFSIIDRNSLRLLRIINNLLDITKVDGQYLSLNLTNENIVYIVEDITQSVAEYIRAKNISITFDTEVEEKIIAVDEEKVERIMLNILSNAVKFTDENGSIFVNIYDKGEFVEISISDTGIGIPEDKLDYIFGRFAQVDKSTTRNNEGSGIGLALVESLVKLHNGKIYVESKLGEGTKFTIQLPNITVDQSNSITEKNVSGLTNDKKLSLEFSDIYM</sequence>
<keyword evidence="10" id="KW-0472">Membrane</keyword>
<dbReference type="InterPro" id="IPR003661">
    <property type="entry name" value="HisK_dim/P_dom"/>
</dbReference>
<comment type="catalytic activity">
    <reaction evidence="1">
        <text>ATP + protein L-histidine = ADP + protein N-phospho-L-histidine.</text>
        <dbReference type="EC" id="2.7.13.3"/>
    </reaction>
</comment>
<dbReference type="GO" id="GO:0005524">
    <property type="term" value="F:ATP binding"/>
    <property type="evidence" value="ECO:0007669"/>
    <property type="project" value="UniProtKB-KW"/>
</dbReference>
<dbReference type="CDD" id="cd00082">
    <property type="entry name" value="HisKA"/>
    <property type="match status" value="1"/>
</dbReference>
<dbReference type="SMART" id="SM00387">
    <property type="entry name" value="HATPase_c"/>
    <property type="match status" value="1"/>
</dbReference>
<dbReference type="InterPro" id="IPR004358">
    <property type="entry name" value="Sig_transdc_His_kin-like_C"/>
</dbReference>
<dbReference type="Proteomes" id="UP000422764">
    <property type="component" value="Chromosome"/>
</dbReference>
<dbReference type="PANTHER" id="PTHR43711">
    <property type="entry name" value="TWO-COMPONENT HISTIDINE KINASE"/>
    <property type="match status" value="1"/>
</dbReference>
<dbReference type="Pfam" id="PF07695">
    <property type="entry name" value="7TMR-DISM_7TM"/>
    <property type="match status" value="1"/>
</dbReference>
<evidence type="ECO:0000256" key="7">
    <source>
        <dbReference type="ARBA" id="ARBA00022840"/>
    </source>
</evidence>
<dbReference type="FunFam" id="3.30.565.10:FF:000037">
    <property type="entry name" value="Hybrid sensor histidine kinase/response regulator"/>
    <property type="match status" value="1"/>
</dbReference>
<evidence type="ECO:0000256" key="2">
    <source>
        <dbReference type="ARBA" id="ARBA00012438"/>
    </source>
</evidence>
<feature type="transmembrane region" description="Helical" evidence="10">
    <location>
        <begin position="210"/>
        <end position="229"/>
    </location>
</feature>
<feature type="transmembrane region" description="Helical" evidence="10">
    <location>
        <begin position="304"/>
        <end position="325"/>
    </location>
</feature>
<dbReference type="InterPro" id="IPR036890">
    <property type="entry name" value="HATPase_C_sf"/>
</dbReference>
<dbReference type="Pfam" id="PF02518">
    <property type="entry name" value="HATPase_c"/>
    <property type="match status" value="1"/>
</dbReference>
<feature type="transmembrane region" description="Helical" evidence="10">
    <location>
        <begin position="12"/>
        <end position="29"/>
    </location>
</feature>
<evidence type="ECO:0000313" key="12">
    <source>
        <dbReference type="EMBL" id="QGU94578.1"/>
    </source>
</evidence>
<dbReference type="GO" id="GO:0000155">
    <property type="term" value="F:phosphorelay sensor kinase activity"/>
    <property type="evidence" value="ECO:0007669"/>
    <property type="project" value="InterPro"/>
</dbReference>
<accession>A0A6I6F2C9</accession>
<evidence type="ECO:0000313" key="13">
    <source>
        <dbReference type="Proteomes" id="UP000422764"/>
    </source>
</evidence>
<feature type="transmembrane region" description="Helical" evidence="10">
    <location>
        <begin position="241"/>
        <end position="265"/>
    </location>
</feature>
<feature type="transmembrane region" description="Helical" evidence="10">
    <location>
        <begin position="383"/>
        <end position="408"/>
    </location>
</feature>
<keyword evidence="5" id="KW-0547">Nucleotide-binding</keyword>
<dbReference type="InterPro" id="IPR050736">
    <property type="entry name" value="Sensor_HK_Regulatory"/>
</dbReference>
<keyword evidence="8" id="KW-0902">Two-component regulatory system</keyword>
<dbReference type="Gene3D" id="3.30.565.10">
    <property type="entry name" value="Histidine kinase-like ATPase, C-terminal domain"/>
    <property type="match status" value="1"/>
</dbReference>
<feature type="transmembrane region" description="Helical" evidence="10">
    <location>
        <begin position="277"/>
        <end position="297"/>
    </location>
</feature>
<evidence type="ECO:0000256" key="3">
    <source>
        <dbReference type="ARBA" id="ARBA00022553"/>
    </source>
</evidence>
<organism evidence="12 13">
    <name type="scientific">Clostridium bovifaecis</name>
    <dbReference type="NCBI Taxonomy" id="2184719"/>
    <lineage>
        <taxon>Bacteria</taxon>
        <taxon>Bacillati</taxon>
        <taxon>Bacillota</taxon>
        <taxon>Clostridia</taxon>
        <taxon>Eubacteriales</taxon>
        <taxon>Clostridiaceae</taxon>
        <taxon>Clostridium</taxon>
    </lineage>
</organism>
<feature type="coiled-coil region" evidence="9">
    <location>
        <begin position="425"/>
        <end position="459"/>
    </location>
</feature>
<keyword evidence="10" id="KW-1133">Transmembrane helix</keyword>
<dbReference type="PRINTS" id="PR00344">
    <property type="entry name" value="BCTRLSENSOR"/>
</dbReference>
<feature type="domain" description="Histidine kinase" evidence="11">
    <location>
        <begin position="469"/>
        <end position="690"/>
    </location>
</feature>
<dbReference type="Gene3D" id="1.10.287.130">
    <property type="match status" value="1"/>
</dbReference>
<dbReference type="SUPFAM" id="SSF47384">
    <property type="entry name" value="Homodimeric domain of signal transducing histidine kinase"/>
    <property type="match status" value="1"/>
</dbReference>
<keyword evidence="4" id="KW-0808">Transferase</keyword>
<reference evidence="12 13" key="1">
    <citation type="submission" date="2019-12" db="EMBL/GenBank/DDBJ databases">
        <title>Genome sequenceing of Clostridium bovifaecis.</title>
        <authorList>
            <person name="Yao Y."/>
        </authorList>
    </citation>
    <scope>NUCLEOTIDE SEQUENCE [LARGE SCALE GENOMIC DNA]</scope>
    <source>
        <strain evidence="12 13">BXX</strain>
    </source>
</reference>
<dbReference type="EMBL" id="CP046522">
    <property type="protein sequence ID" value="QGU94578.1"/>
    <property type="molecule type" value="Genomic_DNA"/>
</dbReference>
<keyword evidence="13" id="KW-1185">Reference proteome</keyword>
<keyword evidence="7" id="KW-0067">ATP-binding</keyword>
<evidence type="ECO:0000256" key="8">
    <source>
        <dbReference type="ARBA" id="ARBA00023012"/>
    </source>
</evidence>
<dbReference type="InterPro" id="IPR003594">
    <property type="entry name" value="HATPase_dom"/>
</dbReference>
<dbReference type="InterPro" id="IPR011623">
    <property type="entry name" value="7TMR_DISM_rcpt_extracell_dom1"/>
</dbReference>
<evidence type="ECO:0000256" key="1">
    <source>
        <dbReference type="ARBA" id="ARBA00000085"/>
    </source>
</evidence>
<dbReference type="AlphaFoldDB" id="A0A6I6F2C9"/>
<keyword evidence="9" id="KW-0175">Coiled coil</keyword>
<evidence type="ECO:0000256" key="10">
    <source>
        <dbReference type="SAM" id="Phobius"/>
    </source>
</evidence>
<gene>
    <name evidence="12" type="ORF">GOM49_05230</name>
</gene>
<evidence type="ECO:0000256" key="6">
    <source>
        <dbReference type="ARBA" id="ARBA00022777"/>
    </source>
</evidence>
<evidence type="ECO:0000256" key="5">
    <source>
        <dbReference type="ARBA" id="ARBA00022741"/>
    </source>
</evidence>
<keyword evidence="10" id="KW-0812">Transmembrane</keyword>
<dbReference type="SUPFAM" id="SSF55874">
    <property type="entry name" value="ATPase domain of HSP90 chaperone/DNA topoisomerase II/histidine kinase"/>
    <property type="match status" value="1"/>
</dbReference>
<dbReference type="SMART" id="SM00388">
    <property type="entry name" value="HisKA"/>
    <property type="match status" value="1"/>
</dbReference>
<keyword evidence="3" id="KW-0597">Phosphoprotein</keyword>
<dbReference type="PANTHER" id="PTHR43711:SF26">
    <property type="entry name" value="SENSOR HISTIDINE KINASE RCSC"/>
    <property type="match status" value="1"/>
</dbReference>
<dbReference type="InterPro" id="IPR036097">
    <property type="entry name" value="HisK_dim/P_sf"/>
</dbReference>
<evidence type="ECO:0000256" key="4">
    <source>
        <dbReference type="ARBA" id="ARBA00022679"/>
    </source>
</evidence>
<name>A0A6I6F2C9_9CLOT</name>
<dbReference type="PROSITE" id="PS50109">
    <property type="entry name" value="HIS_KIN"/>
    <property type="match status" value="1"/>
</dbReference>
<dbReference type="Pfam" id="PF00512">
    <property type="entry name" value="HisKA"/>
    <property type="match status" value="1"/>
</dbReference>